<protein>
    <recommendedName>
        <fullName evidence="1">DNA-directed DNA polymerase</fullName>
        <ecNumber evidence="1">2.7.7.7</ecNumber>
    </recommendedName>
</protein>
<dbReference type="RefSeq" id="WP_044050968.1">
    <property type="nucleotide sequence ID" value="NZ_CP003984.1"/>
</dbReference>
<dbReference type="GO" id="GO:0003887">
    <property type="term" value="F:DNA-directed DNA polymerase activity"/>
    <property type="evidence" value="ECO:0007669"/>
    <property type="project" value="UniProtKB-KW"/>
</dbReference>
<dbReference type="AlphaFoldDB" id="A0AAN0VJT8"/>
<dbReference type="KEGG" id="ptp:RCA23_c29210"/>
<dbReference type="PANTHER" id="PTHR34388">
    <property type="entry name" value="DNA POLYMERASE III SUBUNIT DELTA"/>
    <property type="match status" value="1"/>
</dbReference>
<evidence type="ECO:0000313" key="8">
    <source>
        <dbReference type="EMBL" id="AII88421.1"/>
    </source>
</evidence>
<organism evidence="8 9">
    <name type="scientific">Planktomarina temperata RCA23</name>
    <dbReference type="NCBI Taxonomy" id="666509"/>
    <lineage>
        <taxon>Bacteria</taxon>
        <taxon>Pseudomonadati</taxon>
        <taxon>Pseudomonadota</taxon>
        <taxon>Alphaproteobacteria</taxon>
        <taxon>Rhodobacterales</taxon>
        <taxon>Paracoccaceae</taxon>
        <taxon>Planktomarina</taxon>
    </lineage>
</organism>
<reference evidence="8 9" key="1">
    <citation type="journal article" date="2014" name="ISME J.">
        <title>Adaptation of an abundant Roseobacter RCA organism to pelagic systems revealed by genomic and transcriptomic analyses.</title>
        <authorList>
            <person name="Voget S."/>
            <person name="Wemheuer B."/>
            <person name="Brinkhoff T."/>
            <person name="Vollmers J."/>
            <person name="Dietrich S."/>
            <person name="Giebel H.A."/>
            <person name="Beardsley C."/>
            <person name="Sardemann C."/>
            <person name="Bakenhus I."/>
            <person name="Billerbeck S."/>
            <person name="Daniel R."/>
            <person name="Simon M."/>
        </authorList>
    </citation>
    <scope>NUCLEOTIDE SEQUENCE [LARGE SCALE GENOMIC DNA]</scope>
    <source>
        <strain evidence="8 9">RCA23</strain>
    </source>
</reference>
<sequence length="341" mass="36512">MKLSARDAAAVFAKPNPNKTGVLIYGANAMRVALRRQQLIKGLIGPQGEEEMRLTRLQGGELRRDGAALNDAIKAVGFFPGPRVVLVEDANDNCADAILAGLADWQAGDAQMVVIGGALKPTSKIRKAFEAHPNAWSIAIFDEPPTRAEVEAALAKVGMGAVDAEASAAITDLSKAIDPGDFSQFLEKLSLYCMSQAGPVTLRDVEICAPQSTEAALDDVIGLVADLKTNEIAPVLHRVIAQGGTATGLCIAALRHFRLLHAAASDPAGAQQGVAKLRPPVYGPRRDRIQRQVGAWRRDRLEQVISLLLDTDLQLRSAGQTAPQMAQVERCFIRISMMGKR</sequence>
<dbReference type="EMBL" id="CP003984">
    <property type="protein sequence ID" value="AII88421.1"/>
    <property type="molecule type" value="Genomic_DNA"/>
</dbReference>
<keyword evidence="2" id="KW-0808">Transferase</keyword>
<dbReference type="InterPro" id="IPR008921">
    <property type="entry name" value="DNA_pol3_clamp-load_cplx_C"/>
</dbReference>
<keyword evidence="3" id="KW-0548">Nucleotidyltransferase</keyword>
<evidence type="ECO:0000256" key="4">
    <source>
        <dbReference type="ARBA" id="ARBA00022705"/>
    </source>
</evidence>
<dbReference type="PANTHER" id="PTHR34388:SF1">
    <property type="entry name" value="DNA POLYMERASE III SUBUNIT DELTA"/>
    <property type="match status" value="1"/>
</dbReference>
<dbReference type="GO" id="GO:0003677">
    <property type="term" value="F:DNA binding"/>
    <property type="evidence" value="ECO:0007669"/>
    <property type="project" value="InterPro"/>
</dbReference>
<keyword evidence="9" id="KW-1185">Reference proteome</keyword>
<proteinExistence type="inferred from homology"/>
<dbReference type="Gene3D" id="1.20.272.10">
    <property type="match status" value="1"/>
</dbReference>
<dbReference type="GO" id="GO:0009360">
    <property type="term" value="C:DNA polymerase III complex"/>
    <property type="evidence" value="ECO:0007669"/>
    <property type="project" value="TreeGrafter"/>
</dbReference>
<comment type="similarity">
    <text evidence="6">Belongs to the DNA polymerase HolA subunit family.</text>
</comment>
<comment type="catalytic activity">
    <reaction evidence="7">
        <text>DNA(n) + a 2'-deoxyribonucleoside 5'-triphosphate = DNA(n+1) + diphosphate</text>
        <dbReference type="Rhea" id="RHEA:22508"/>
        <dbReference type="Rhea" id="RHEA-COMP:17339"/>
        <dbReference type="Rhea" id="RHEA-COMP:17340"/>
        <dbReference type="ChEBI" id="CHEBI:33019"/>
        <dbReference type="ChEBI" id="CHEBI:61560"/>
        <dbReference type="ChEBI" id="CHEBI:173112"/>
        <dbReference type="EC" id="2.7.7.7"/>
    </reaction>
</comment>
<keyword evidence="4" id="KW-0235">DNA replication</keyword>
<evidence type="ECO:0000256" key="2">
    <source>
        <dbReference type="ARBA" id="ARBA00022679"/>
    </source>
</evidence>
<dbReference type="Gene3D" id="3.40.50.300">
    <property type="entry name" value="P-loop containing nucleotide triphosphate hydrolases"/>
    <property type="match status" value="1"/>
</dbReference>
<gene>
    <name evidence="8" type="ORF">RCA23_c29210</name>
</gene>
<keyword evidence="5" id="KW-0239">DNA-directed DNA polymerase</keyword>
<dbReference type="EC" id="2.7.7.7" evidence="1"/>
<dbReference type="InterPro" id="IPR005790">
    <property type="entry name" value="DNA_polIII_delta"/>
</dbReference>
<dbReference type="InterPro" id="IPR027417">
    <property type="entry name" value="P-loop_NTPase"/>
</dbReference>
<accession>A0AAN0VJT8</accession>
<evidence type="ECO:0000256" key="6">
    <source>
        <dbReference type="ARBA" id="ARBA00034754"/>
    </source>
</evidence>
<evidence type="ECO:0000256" key="1">
    <source>
        <dbReference type="ARBA" id="ARBA00012417"/>
    </source>
</evidence>
<evidence type="ECO:0000256" key="5">
    <source>
        <dbReference type="ARBA" id="ARBA00022932"/>
    </source>
</evidence>
<evidence type="ECO:0000256" key="7">
    <source>
        <dbReference type="ARBA" id="ARBA00049244"/>
    </source>
</evidence>
<name>A0AAN0VJT8_9RHOB</name>
<dbReference type="GO" id="GO:0006261">
    <property type="term" value="P:DNA-templated DNA replication"/>
    <property type="evidence" value="ECO:0007669"/>
    <property type="project" value="TreeGrafter"/>
</dbReference>
<evidence type="ECO:0000313" key="9">
    <source>
        <dbReference type="Proteomes" id="UP000028680"/>
    </source>
</evidence>
<dbReference type="Proteomes" id="UP000028680">
    <property type="component" value="Chromosome"/>
</dbReference>
<dbReference type="SUPFAM" id="SSF48019">
    <property type="entry name" value="post-AAA+ oligomerization domain-like"/>
    <property type="match status" value="1"/>
</dbReference>
<evidence type="ECO:0000256" key="3">
    <source>
        <dbReference type="ARBA" id="ARBA00022695"/>
    </source>
</evidence>
<dbReference type="NCBIfam" id="TIGR01128">
    <property type="entry name" value="holA"/>
    <property type="match status" value="1"/>
</dbReference>